<reference evidence="2" key="1">
    <citation type="submission" date="2014-12" db="EMBL/GenBank/DDBJ databases">
        <title>Insight into the proteome of Arion vulgaris.</title>
        <authorList>
            <person name="Aradska J."/>
            <person name="Bulat T."/>
            <person name="Smidak R."/>
            <person name="Sarate P."/>
            <person name="Gangsoo J."/>
            <person name="Sialana F."/>
            <person name="Bilban M."/>
            <person name="Lubec G."/>
        </authorList>
    </citation>
    <scope>NUCLEOTIDE SEQUENCE</scope>
    <source>
        <tissue evidence="2">Skin</tissue>
    </source>
</reference>
<feature type="region of interest" description="Disordered" evidence="1">
    <location>
        <begin position="41"/>
        <end position="62"/>
    </location>
</feature>
<feature type="non-terminal residue" evidence="2">
    <location>
        <position position="96"/>
    </location>
</feature>
<name>A0A0B7C4V5_9EUPU</name>
<organism evidence="2">
    <name type="scientific">Arion vulgaris</name>
    <dbReference type="NCBI Taxonomy" id="1028688"/>
    <lineage>
        <taxon>Eukaryota</taxon>
        <taxon>Metazoa</taxon>
        <taxon>Spiralia</taxon>
        <taxon>Lophotrochozoa</taxon>
        <taxon>Mollusca</taxon>
        <taxon>Gastropoda</taxon>
        <taxon>Heterobranchia</taxon>
        <taxon>Euthyneura</taxon>
        <taxon>Panpulmonata</taxon>
        <taxon>Eupulmonata</taxon>
        <taxon>Stylommatophora</taxon>
        <taxon>Helicina</taxon>
        <taxon>Arionoidea</taxon>
        <taxon>Arionidae</taxon>
        <taxon>Arion</taxon>
    </lineage>
</organism>
<proteinExistence type="predicted"/>
<gene>
    <name evidence="2" type="primary">ORF223203</name>
</gene>
<evidence type="ECO:0000313" key="2">
    <source>
        <dbReference type="EMBL" id="CEL00237.1"/>
    </source>
</evidence>
<feature type="non-terminal residue" evidence="2">
    <location>
        <position position="1"/>
    </location>
</feature>
<protein>
    <submittedName>
        <fullName evidence="2">Uncharacterized protein</fullName>
    </submittedName>
</protein>
<feature type="compositionally biased region" description="Low complexity" evidence="1">
    <location>
        <begin position="49"/>
        <end position="62"/>
    </location>
</feature>
<dbReference type="Gene3D" id="1.20.5.320">
    <property type="entry name" value="6-Phosphogluconate Dehydrogenase, domain 3"/>
    <property type="match status" value="1"/>
</dbReference>
<dbReference type="AlphaFoldDB" id="A0A0B7C4V5"/>
<accession>A0A0B7C4V5</accession>
<evidence type="ECO:0000256" key="1">
    <source>
        <dbReference type="SAM" id="MobiDB-lite"/>
    </source>
</evidence>
<dbReference type="EMBL" id="HACG01053366">
    <property type="protein sequence ID" value="CEL00237.1"/>
    <property type="molecule type" value="Transcribed_RNA"/>
</dbReference>
<sequence length="96" mass="10298">ITPPPKKRENPFNSIFRERRQEKNGLPAYCICDIHKPKCPRGPPGPQGLPGQKGLTGLPGLPGKVLDEQGNVVCEPKLNLIALKGPPGPKGEDGFP</sequence>